<dbReference type="SUPFAM" id="SSF53756">
    <property type="entry name" value="UDP-Glycosyltransferase/glycogen phosphorylase"/>
    <property type="match status" value="1"/>
</dbReference>
<dbReference type="PANTHER" id="PTHR38134">
    <property type="entry name" value="SLR1395 PROTEIN"/>
    <property type="match status" value="1"/>
</dbReference>
<evidence type="ECO:0000313" key="1">
    <source>
        <dbReference type="EMBL" id="SVE11107.1"/>
    </source>
</evidence>
<proteinExistence type="predicted"/>
<sequence>VKKILYYVTDHGKGHATRSIAIIQEILKHNIEVVVRNTNAIKFFKQSLPDVKTIVGKTDVGSSIKKDGFSIDKNETIKNQINWIHDFEKNLLNEKQIVNKINPDLIVSDISVIPFLVSKQLSIPSIAVSNFSWFDVLNFLPSTELKKLKIAYDAADLAIQLPLGTSMNHFNNKIKVGVVSRTSNLSKEQFNKIFRMNGYKYSVVF</sequence>
<dbReference type="Pfam" id="PF13528">
    <property type="entry name" value="Glyco_trans_1_3"/>
    <property type="match status" value="1"/>
</dbReference>
<dbReference type="PANTHER" id="PTHR38134:SF2">
    <property type="entry name" value="GALACTOKINASE"/>
    <property type="match status" value="1"/>
</dbReference>
<reference evidence="1" key="1">
    <citation type="submission" date="2018-05" db="EMBL/GenBank/DDBJ databases">
        <authorList>
            <person name="Lanie J.A."/>
            <person name="Ng W.-L."/>
            <person name="Kazmierczak K.M."/>
            <person name="Andrzejewski T.M."/>
            <person name="Davidsen T.M."/>
            <person name="Wayne K.J."/>
            <person name="Tettelin H."/>
            <person name="Glass J.I."/>
            <person name="Rusch D."/>
            <person name="Podicherti R."/>
            <person name="Tsui H.-C.T."/>
            <person name="Winkler M.E."/>
        </authorList>
    </citation>
    <scope>NUCLEOTIDE SEQUENCE</scope>
</reference>
<feature type="non-terminal residue" evidence="1">
    <location>
        <position position="205"/>
    </location>
</feature>
<name>A0A383ATG0_9ZZZZ</name>
<protein>
    <recommendedName>
        <fullName evidence="2">Glycosyl transferase family 28 C-terminal domain-containing protein</fullName>
    </recommendedName>
</protein>
<dbReference type="EMBL" id="UINC01194829">
    <property type="protein sequence ID" value="SVE11107.1"/>
    <property type="molecule type" value="Genomic_DNA"/>
</dbReference>
<dbReference type="AlphaFoldDB" id="A0A383ATG0"/>
<feature type="non-terminal residue" evidence="1">
    <location>
        <position position="1"/>
    </location>
</feature>
<accession>A0A383ATG0</accession>
<gene>
    <name evidence="1" type="ORF">METZ01_LOCUS463961</name>
</gene>
<organism evidence="1">
    <name type="scientific">marine metagenome</name>
    <dbReference type="NCBI Taxonomy" id="408172"/>
    <lineage>
        <taxon>unclassified sequences</taxon>
        <taxon>metagenomes</taxon>
        <taxon>ecological metagenomes</taxon>
    </lineage>
</organism>
<evidence type="ECO:0008006" key="2">
    <source>
        <dbReference type="Google" id="ProtNLM"/>
    </source>
</evidence>
<dbReference type="InterPro" id="IPR053205">
    <property type="entry name" value="GHMP_kinase_L-arabinokinase"/>
</dbReference>